<evidence type="ECO:0000313" key="3">
    <source>
        <dbReference type="Proteomes" id="UP001221898"/>
    </source>
</evidence>
<feature type="region of interest" description="Disordered" evidence="1">
    <location>
        <begin position="24"/>
        <end position="53"/>
    </location>
</feature>
<dbReference type="Proteomes" id="UP001221898">
    <property type="component" value="Unassembled WGS sequence"/>
</dbReference>
<evidence type="ECO:0000256" key="1">
    <source>
        <dbReference type="SAM" id="MobiDB-lite"/>
    </source>
</evidence>
<organism evidence="2 3">
    <name type="scientific">Aldrovandia affinis</name>
    <dbReference type="NCBI Taxonomy" id="143900"/>
    <lineage>
        <taxon>Eukaryota</taxon>
        <taxon>Metazoa</taxon>
        <taxon>Chordata</taxon>
        <taxon>Craniata</taxon>
        <taxon>Vertebrata</taxon>
        <taxon>Euteleostomi</taxon>
        <taxon>Actinopterygii</taxon>
        <taxon>Neopterygii</taxon>
        <taxon>Teleostei</taxon>
        <taxon>Notacanthiformes</taxon>
        <taxon>Halosauridae</taxon>
        <taxon>Aldrovandia</taxon>
    </lineage>
</organism>
<evidence type="ECO:0000313" key="2">
    <source>
        <dbReference type="EMBL" id="KAJ8401851.1"/>
    </source>
</evidence>
<sequence>MASFHTGARLAEKSLLNAQNLVSGPSFTSRVTNEHLPNRKLSNPGPAEYKGPSEVTAHAANGLQVTLHLFDSPRKRGRVSQRVP</sequence>
<proteinExistence type="predicted"/>
<reference evidence="2" key="1">
    <citation type="journal article" date="2023" name="Science">
        <title>Genome structures resolve the early diversification of teleost fishes.</title>
        <authorList>
            <person name="Parey E."/>
            <person name="Louis A."/>
            <person name="Montfort J."/>
            <person name="Bouchez O."/>
            <person name="Roques C."/>
            <person name="Iampietro C."/>
            <person name="Lluch J."/>
            <person name="Castinel A."/>
            <person name="Donnadieu C."/>
            <person name="Desvignes T."/>
            <person name="Floi Bucao C."/>
            <person name="Jouanno E."/>
            <person name="Wen M."/>
            <person name="Mejri S."/>
            <person name="Dirks R."/>
            <person name="Jansen H."/>
            <person name="Henkel C."/>
            <person name="Chen W.J."/>
            <person name="Zahm M."/>
            <person name="Cabau C."/>
            <person name="Klopp C."/>
            <person name="Thompson A.W."/>
            <person name="Robinson-Rechavi M."/>
            <person name="Braasch I."/>
            <person name="Lecointre G."/>
            <person name="Bobe J."/>
            <person name="Postlethwait J.H."/>
            <person name="Berthelot C."/>
            <person name="Roest Crollius H."/>
            <person name="Guiguen Y."/>
        </authorList>
    </citation>
    <scope>NUCLEOTIDE SEQUENCE</scope>
    <source>
        <strain evidence="2">NC1722</strain>
    </source>
</reference>
<dbReference type="EMBL" id="JAINUG010000067">
    <property type="protein sequence ID" value="KAJ8401851.1"/>
    <property type="molecule type" value="Genomic_DNA"/>
</dbReference>
<comment type="caution">
    <text evidence="2">The sequence shown here is derived from an EMBL/GenBank/DDBJ whole genome shotgun (WGS) entry which is preliminary data.</text>
</comment>
<name>A0AAD7SFY6_9TELE</name>
<dbReference type="AlphaFoldDB" id="A0AAD7SFY6"/>
<gene>
    <name evidence="2" type="ORF">AAFF_G00374320</name>
</gene>
<protein>
    <submittedName>
        <fullName evidence="2">Uncharacterized protein</fullName>
    </submittedName>
</protein>
<accession>A0AAD7SFY6</accession>
<keyword evidence="3" id="KW-1185">Reference proteome</keyword>